<dbReference type="InterPro" id="IPR055081">
    <property type="entry name" value="NLP1-9_GAF"/>
</dbReference>
<gene>
    <name evidence="2" type="ORF">PHYPA_005933</name>
</gene>
<dbReference type="EnsemblPlants" id="Pp3c4_8060V3.1">
    <property type="protein sequence ID" value="PAC:32919642.CDS.1"/>
    <property type="gene ID" value="Pp3c4_8060"/>
</dbReference>
<reference evidence="2 4" key="1">
    <citation type="journal article" date="2008" name="Science">
        <title>The Physcomitrella genome reveals evolutionary insights into the conquest of land by plants.</title>
        <authorList>
            <person name="Rensing S."/>
            <person name="Lang D."/>
            <person name="Zimmer A."/>
            <person name="Terry A."/>
            <person name="Salamov A."/>
            <person name="Shapiro H."/>
            <person name="Nishiyama T."/>
            <person name="Perroud P.-F."/>
            <person name="Lindquist E."/>
            <person name="Kamisugi Y."/>
            <person name="Tanahashi T."/>
            <person name="Sakakibara K."/>
            <person name="Fujita T."/>
            <person name="Oishi K."/>
            <person name="Shin-I T."/>
            <person name="Kuroki Y."/>
            <person name="Toyoda A."/>
            <person name="Suzuki Y."/>
            <person name="Hashimoto A."/>
            <person name="Yamaguchi K."/>
            <person name="Sugano A."/>
            <person name="Kohara Y."/>
            <person name="Fujiyama A."/>
            <person name="Anterola A."/>
            <person name="Aoki S."/>
            <person name="Ashton N."/>
            <person name="Barbazuk W.B."/>
            <person name="Barker E."/>
            <person name="Bennetzen J."/>
            <person name="Bezanilla M."/>
            <person name="Blankenship R."/>
            <person name="Cho S.H."/>
            <person name="Dutcher S."/>
            <person name="Estelle M."/>
            <person name="Fawcett J.A."/>
            <person name="Gundlach H."/>
            <person name="Hanada K."/>
            <person name="Heyl A."/>
            <person name="Hicks K.A."/>
            <person name="Hugh J."/>
            <person name="Lohr M."/>
            <person name="Mayer K."/>
            <person name="Melkozernov A."/>
            <person name="Murata T."/>
            <person name="Nelson D."/>
            <person name="Pils B."/>
            <person name="Prigge M."/>
            <person name="Reiss B."/>
            <person name="Renner T."/>
            <person name="Rombauts S."/>
            <person name="Rushton P."/>
            <person name="Sanderfoot A."/>
            <person name="Schween G."/>
            <person name="Shiu S.-H."/>
            <person name="Stueber K."/>
            <person name="Theodoulou F.L."/>
            <person name="Tu H."/>
            <person name="Van de Peer Y."/>
            <person name="Verrier P.J."/>
            <person name="Waters E."/>
            <person name="Wood A."/>
            <person name="Yang L."/>
            <person name="Cove D."/>
            <person name="Cuming A."/>
            <person name="Hasebe M."/>
            <person name="Lucas S."/>
            <person name="Mishler D.B."/>
            <person name="Reski R."/>
            <person name="Grigoriev I."/>
            <person name="Quatrano R.S."/>
            <person name="Boore J.L."/>
        </authorList>
    </citation>
    <scope>NUCLEOTIDE SEQUENCE [LARGE SCALE GENOMIC DNA]</scope>
    <source>
        <strain evidence="3 4">cv. Gransden 2004</strain>
    </source>
</reference>
<reference evidence="2 4" key="2">
    <citation type="journal article" date="2018" name="Plant J.">
        <title>The Physcomitrella patens chromosome-scale assembly reveals moss genome structure and evolution.</title>
        <authorList>
            <person name="Lang D."/>
            <person name="Ullrich K.K."/>
            <person name="Murat F."/>
            <person name="Fuchs J."/>
            <person name="Jenkins J."/>
            <person name="Haas F.B."/>
            <person name="Piednoel M."/>
            <person name="Gundlach H."/>
            <person name="Van Bel M."/>
            <person name="Meyberg R."/>
            <person name="Vives C."/>
            <person name="Morata J."/>
            <person name="Symeonidi A."/>
            <person name="Hiss M."/>
            <person name="Muchero W."/>
            <person name="Kamisugi Y."/>
            <person name="Saleh O."/>
            <person name="Blanc G."/>
            <person name="Decker E.L."/>
            <person name="van Gessel N."/>
            <person name="Grimwood J."/>
            <person name="Hayes R.D."/>
            <person name="Graham S.W."/>
            <person name="Gunter L.E."/>
            <person name="McDaniel S.F."/>
            <person name="Hoernstein S.N.W."/>
            <person name="Larsson A."/>
            <person name="Li F.W."/>
            <person name="Perroud P.F."/>
            <person name="Phillips J."/>
            <person name="Ranjan P."/>
            <person name="Rokshar D.S."/>
            <person name="Rothfels C.J."/>
            <person name="Schneider L."/>
            <person name="Shu S."/>
            <person name="Stevenson D.W."/>
            <person name="Thummler F."/>
            <person name="Tillich M."/>
            <person name="Villarreal Aguilar J.C."/>
            <person name="Widiez T."/>
            <person name="Wong G.K."/>
            <person name="Wymore A."/>
            <person name="Zhang Y."/>
            <person name="Zimmer A.D."/>
            <person name="Quatrano R.S."/>
            <person name="Mayer K.F.X."/>
            <person name="Goodstein D."/>
            <person name="Casacuberta J.M."/>
            <person name="Vandepoele K."/>
            <person name="Reski R."/>
            <person name="Cuming A.C."/>
            <person name="Tuskan G.A."/>
            <person name="Maumus F."/>
            <person name="Salse J."/>
            <person name="Schmutz J."/>
            <person name="Rensing S.A."/>
        </authorList>
    </citation>
    <scope>NUCLEOTIDE SEQUENCE [LARGE SCALE GENOMIC DNA]</scope>
    <source>
        <strain evidence="3 4">cv. Gransden 2004</strain>
    </source>
</reference>
<dbReference type="Proteomes" id="UP000006727">
    <property type="component" value="Chromosome 4"/>
</dbReference>
<organism evidence="2">
    <name type="scientific">Physcomitrium patens</name>
    <name type="common">Spreading-leaved earth moss</name>
    <name type="synonym">Physcomitrella patens</name>
    <dbReference type="NCBI Taxonomy" id="3218"/>
    <lineage>
        <taxon>Eukaryota</taxon>
        <taxon>Viridiplantae</taxon>
        <taxon>Streptophyta</taxon>
        <taxon>Embryophyta</taxon>
        <taxon>Bryophyta</taxon>
        <taxon>Bryophytina</taxon>
        <taxon>Bryopsida</taxon>
        <taxon>Funariidae</taxon>
        <taxon>Funariales</taxon>
        <taxon>Funariaceae</taxon>
        <taxon>Physcomitrium</taxon>
    </lineage>
</organism>
<proteinExistence type="predicted"/>
<dbReference type="EMBL" id="ABEU02000004">
    <property type="protein sequence ID" value="PNR55040.1"/>
    <property type="molecule type" value="Genomic_DNA"/>
</dbReference>
<dbReference type="Gramene" id="Pp3c4_8060V3.1">
    <property type="protein sequence ID" value="PAC:32919642.CDS.1"/>
    <property type="gene ID" value="Pp3c4_8060"/>
</dbReference>
<feature type="domain" description="NLP1-9 GAF" evidence="1">
    <location>
        <begin position="31"/>
        <end position="87"/>
    </location>
</feature>
<protein>
    <recommendedName>
        <fullName evidence="1">NLP1-9 GAF domain-containing protein</fullName>
    </recommendedName>
</protein>
<dbReference type="InterPro" id="IPR045012">
    <property type="entry name" value="NLP"/>
</dbReference>
<name>A0A2K1KMN4_PHYPA</name>
<dbReference type="Gramene" id="Pp3c4_8060V3.2">
    <property type="protein sequence ID" value="PAC:32919643.CDS.1"/>
    <property type="gene ID" value="Pp3c4_8060"/>
</dbReference>
<keyword evidence="4" id="KW-1185">Reference proteome</keyword>
<dbReference type="GO" id="GO:0003700">
    <property type="term" value="F:DNA-binding transcription factor activity"/>
    <property type="evidence" value="ECO:0007669"/>
    <property type="project" value="InterPro"/>
</dbReference>
<dbReference type="AlphaFoldDB" id="A0A2K1KMN4"/>
<reference evidence="3" key="3">
    <citation type="submission" date="2020-12" db="UniProtKB">
        <authorList>
            <consortium name="EnsemblPlants"/>
        </authorList>
    </citation>
    <scope>IDENTIFICATION</scope>
</reference>
<dbReference type="InParanoid" id="A0A2K1KMN4"/>
<evidence type="ECO:0000313" key="2">
    <source>
        <dbReference type="EMBL" id="PNR55040.1"/>
    </source>
</evidence>
<evidence type="ECO:0000259" key="1">
    <source>
        <dbReference type="Pfam" id="PF22922"/>
    </source>
</evidence>
<evidence type="ECO:0000313" key="4">
    <source>
        <dbReference type="Proteomes" id="UP000006727"/>
    </source>
</evidence>
<dbReference type="Pfam" id="PF22922">
    <property type="entry name" value="GAF_NLP"/>
    <property type="match status" value="1"/>
</dbReference>
<dbReference type="PANTHER" id="PTHR32002">
    <property type="entry name" value="PROTEIN NLP8"/>
    <property type="match status" value="1"/>
</dbReference>
<dbReference type="EnsemblPlants" id="Pp3c4_8060V3.2">
    <property type="protein sequence ID" value="PAC:32919643.CDS.1"/>
    <property type="gene ID" value="Pp3c4_8060"/>
</dbReference>
<evidence type="ECO:0000313" key="3">
    <source>
        <dbReference type="EnsemblPlants" id="PAC:32919642.CDS.1"/>
    </source>
</evidence>
<dbReference type="PaxDb" id="3218-PP1S143_164V6.1"/>
<accession>A0A2K1KMN4</accession>
<dbReference type="PANTHER" id="PTHR32002:SF41">
    <property type="entry name" value="PROTEIN NLP8"/>
    <property type="match status" value="1"/>
</dbReference>
<sequence length="103" mass="11945">MYSSSRSARFRHGLRAQPSLWGSEIKSLLLKHYGLVSIVAIRLRSVHTRDKDFILEFFLLMDCVESEKQQQMLSSLLITMQHICQSLLTLSDREQRESCASTR</sequence>